<dbReference type="EMBL" id="AKCT01000170">
    <property type="protein sequence ID" value="EKV13047.1"/>
    <property type="molecule type" value="Genomic_DNA"/>
</dbReference>
<dbReference type="OMA" id="YRISEVG"/>
<feature type="transmembrane region" description="Helical" evidence="11">
    <location>
        <begin position="59"/>
        <end position="80"/>
    </location>
</feature>
<protein>
    <submittedName>
        <fullName evidence="12">ER lumen protein retaining receptor</fullName>
    </submittedName>
</protein>
<dbReference type="PANTHER" id="PTHR10585">
    <property type="entry name" value="ER LUMEN PROTEIN RETAINING RECEPTOR"/>
    <property type="match status" value="1"/>
</dbReference>
<dbReference type="OrthoDB" id="7694678at2759"/>
<evidence type="ECO:0000256" key="10">
    <source>
        <dbReference type="ARBA" id="ARBA00023170"/>
    </source>
</evidence>
<evidence type="ECO:0000256" key="5">
    <source>
        <dbReference type="ARBA" id="ARBA00022824"/>
    </source>
</evidence>
<dbReference type="GO" id="GO:0006621">
    <property type="term" value="P:protein retention in ER lumen"/>
    <property type="evidence" value="ECO:0007669"/>
    <property type="project" value="InterPro"/>
</dbReference>
<dbReference type="PROSITE" id="PS00951">
    <property type="entry name" value="ER_LUMEN_RECEPTOR_1"/>
    <property type="match status" value="1"/>
</dbReference>
<evidence type="ECO:0000256" key="7">
    <source>
        <dbReference type="ARBA" id="ARBA00022927"/>
    </source>
</evidence>
<keyword evidence="4 11" id="KW-0812">Transmembrane</keyword>
<keyword evidence="9 11" id="KW-0472">Membrane</keyword>
<dbReference type="AlphaFoldDB" id="K9FWX6"/>
<dbReference type="InterPro" id="IPR000133">
    <property type="entry name" value="ER_ret_rcpt"/>
</dbReference>
<dbReference type="InParanoid" id="K9FWX6"/>
<evidence type="ECO:0000313" key="13">
    <source>
        <dbReference type="Proteomes" id="UP000009882"/>
    </source>
</evidence>
<reference evidence="13" key="1">
    <citation type="journal article" date="2012" name="BMC Genomics">
        <title>Genome sequence of the necrotrophic fungus Penicillium digitatum, the main postharvest pathogen of citrus.</title>
        <authorList>
            <person name="Marcet-Houben M."/>
            <person name="Ballester A.-R."/>
            <person name="de la Fuente B."/>
            <person name="Harries E."/>
            <person name="Marcos J.F."/>
            <person name="Gonzalez-Candelas L."/>
            <person name="Gabaldon T."/>
        </authorList>
    </citation>
    <scope>NUCLEOTIDE SEQUENCE [LARGE SCALE GENOMIC DNA]</scope>
    <source>
        <strain evidence="13">PHI26 / CECT 20796</strain>
    </source>
</reference>
<evidence type="ECO:0000256" key="2">
    <source>
        <dbReference type="ARBA" id="ARBA00010120"/>
    </source>
</evidence>
<name>K9FWX6_PEND2</name>
<accession>K9FWX6</accession>
<keyword evidence="10 12" id="KW-0675">Receptor</keyword>
<comment type="caution">
    <text evidence="12">The sequence shown here is derived from an EMBL/GenBank/DDBJ whole genome shotgun (WGS) entry which is preliminary data.</text>
</comment>
<dbReference type="Pfam" id="PF00810">
    <property type="entry name" value="ER_lumen_recept"/>
    <property type="match status" value="1"/>
</dbReference>
<evidence type="ECO:0000256" key="6">
    <source>
        <dbReference type="ARBA" id="ARBA00022892"/>
    </source>
</evidence>
<keyword evidence="13" id="KW-1185">Reference proteome</keyword>
<evidence type="ECO:0000313" key="12">
    <source>
        <dbReference type="EMBL" id="EKV13047.1"/>
    </source>
</evidence>
<evidence type="ECO:0000256" key="4">
    <source>
        <dbReference type="ARBA" id="ARBA00022692"/>
    </source>
</evidence>
<evidence type="ECO:0000256" key="9">
    <source>
        <dbReference type="ARBA" id="ARBA00023136"/>
    </source>
</evidence>
<keyword evidence="7" id="KW-0653">Protein transport</keyword>
<evidence type="ECO:0000256" key="8">
    <source>
        <dbReference type="ARBA" id="ARBA00022989"/>
    </source>
</evidence>
<keyword evidence="5" id="KW-0256">Endoplasmic reticulum</keyword>
<dbReference type="GO" id="GO:0046923">
    <property type="term" value="F:ER retention sequence binding"/>
    <property type="evidence" value="ECO:0007669"/>
    <property type="project" value="InterPro"/>
</dbReference>
<keyword evidence="8 11" id="KW-1133">Transmembrane helix</keyword>
<organism evidence="12 13">
    <name type="scientific">Penicillium digitatum (strain PHI26 / CECT 20796)</name>
    <name type="common">Green mold</name>
    <dbReference type="NCBI Taxonomy" id="1170229"/>
    <lineage>
        <taxon>Eukaryota</taxon>
        <taxon>Fungi</taxon>
        <taxon>Dikarya</taxon>
        <taxon>Ascomycota</taxon>
        <taxon>Pezizomycotina</taxon>
        <taxon>Eurotiomycetes</taxon>
        <taxon>Eurotiomycetidae</taxon>
        <taxon>Eurotiales</taxon>
        <taxon>Aspergillaceae</taxon>
        <taxon>Penicillium</taxon>
    </lineage>
</organism>
<keyword evidence="6" id="KW-0931">ER-Golgi transport</keyword>
<dbReference type="PRINTS" id="PR00660">
    <property type="entry name" value="ERLUMENR"/>
</dbReference>
<dbReference type="HOGENOM" id="CLU_057784_3_0_1"/>
<comment type="similarity">
    <text evidence="2">Belongs to the ERD2 family.</text>
</comment>
<proteinExistence type="inferred from homology"/>
<dbReference type="GO" id="GO:0015031">
    <property type="term" value="P:protein transport"/>
    <property type="evidence" value="ECO:0007669"/>
    <property type="project" value="UniProtKB-KW"/>
</dbReference>
<gene>
    <name evidence="12" type="ORF">PDIG_40710</name>
</gene>
<comment type="subcellular location">
    <subcellularLocation>
        <location evidence="1">Endoplasmic reticulum membrane</location>
        <topology evidence="1">Multi-pass membrane protein</topology>
    </subcellularLocation>
</comment>
<dbReference type="STRING" id="1170229.K9FWX6"/>
<evidence type="ECO:0000256" key="3">
    <source>
        <dbReference type="ARBA" id="ARBA00022448"/>
    </source>
</evidence>
<dbReference type="eggNOG" id="KOG3106">
    <property type="taxonomic scope" value="Eukaryota"/>
</dbReference>
<dbReference type="GO" id="GO:0005789">
    <property type="term" value="C:endoplasmic reticulum membrane"/>
    <property type="evidence" value="ECO:0007669"/>
    <property type="project" value="UniProtKB-SubCell"/>
</dbReference>
<keyword evidence="3" id="KW-0813">Transport</keyword>
<dbReference type="Proteomes" id="UP000009882">
    <property type="component" value="Unassembled WGS sequence"/>
</dbReference>
<dbReference type="GO" id="GO:0016192">
    <property type="term" value="P:vesicle-mediated transport"/>
    <property type="evidence" value="ECO:0007669"/>
    <property type="project" value="UniProtKB-KW"/>
</dbReference>
<evidence type="ECO:0000256" key="1">
    <source>
        <dbReference type="ARBA" id="ARBA00004477"/>
    </source>
</evidence>
<sequence>MNLFRLLADFSHLASIFMLLQKMKTSSSCSGLSFKSQVLYLLVFVTRYLDLFWTFTDSLYLTTFKLLFIGSSAYVIYLMLNDYKPTHDPNIDTFKVQYLLGISAVLAILFPRDYRISEVGCILSMVWKRPD</sequence>
<evidence type="ECO:0000256" key="11">
    <source>
        <dbReference type="SAM" id="Phobius"/>
    </source>
</evidence>